<name>A0ABM7CA98_9FLAO</name>
<keyword evidence="3" id="KW-1185">Reference proteome</keyword>
<evidence type="ECO:0000313" key="3">
    <source>
        <dbReference type="Proteomes" id="UP000274483"/>
    </source>
</evidence>
<dbReference type="RefSeq" id="WP_124758273.1">
    <property type="nucleotide sequence ID" value="NZ_CBCRWA010000001.1"/>
</dbReference>
<feature type="signal peptide" evidence="1">
    <location>
        <begin position="1"/>
        <end position="18"/>
    </location>
</feature>
<organism evidence="2 3">
    <name type="scientific">Kaistella daneshvariae</name>
    <dbReference type="NCBI Taxonomy" id="2487074"/>
    <lineage>
        <taxon>Bacteria</taxon>
        <taxon>Pseudomonadati</taxon>
        <taxon>Bacteroidota</taxon>
        <taxon>Flavobacteriia</taxon>
        <taxon>Flavobacteriales</taxon>
        <taxon>Weeksellaceae</taxon>
        <taxon>Chryseobacterium group</taxon>
        <taxon>Kaistella</taxon>
    </lineage>
</organism>
<keyword evidence="1" id="KW-0732">Signal</keyword>
<reference evidence="2 3" key="1">
    <citation type="submission" date="2018-11" db="EMBL/GenBank/DDBJ databases">
        <title>Proposal to divide the Flavobacteriaceae and reorganize its genera based on Amino Acid Identity values calculated from whole genome sequences.</title>
        <authorList>
            <person name="Nicholson A.C."/>
            <person name="Gulvik C.A."/>
            <person name="Whitney A.M."/>
            <person name="Humrighouse B.W."/>
            <person name="Bell M."/>
            <person name="Holmes B."/>
            <person name="Steigerwalt A.G."/>
            <person name="Villarma A."/>
            <person name="Sheth M."/>
            <person name="Batra D."/>
            <person name="Pryor J."/>
            <person name="Bernardet J.-F."/>
            <person name="Hugo C."/>
            <person name="Kampfer P."/>
            <person name="Newman J.D."/>
            <person name="McQuiston J.R."/>
        </authorList>
    </citation>
    <scope>NUCLEOTIDE SEQUENCE [LARGE SCALE GENOMIC DNA]</scope>
    <source>
        <strain evidence="2 3">H3001</strain>
    </source>
</reference>
<evidence type="ECO:0008006" key="4">
    <source>
        <dbReference type="Google" id="ProtNLM"/>
    </source>
</evidence>
<dbReference type="EMBL" id="CP034158">
    <property type="protein sequence ID" value="AZI67931.1"/>
    <property type="molecule type" value="Genomic_DNA"/>
</dbReference>
<protein>
    <recommendedName>
        <fullName evidence="4">Carboxypeptidase-like regulatory domain-containing protein</fullName>
    </recommendedName>
</protein>
<accession>A0ABM7CA98</accession>
<sequence>MKKCLFALLFFLSIAVFGQSKITVFSTGDRVPLTNAEIYCNQKLAGKTDKNGVLNFKTKCRKVSVKASGYYEDDVVVDKIMEVALSKTDPKTQSIEGVIIADKSDPRALAILKKVNDNYKTNSPKSLDSYSFKSYEKISFDLDEDSIQLYNQSLDKMIDSLKTLPKPVQTAEQKKDSLETESVMKLAGQSKLFLWERASEFLFSKKYGEKVNILDNRISGLQQPVYELLSLRSNRNQVPREIREENRALYRFFLTDSITIDGRKNYVIRFRQADYKKPVQRRKFNGYLYIDAANYALKKIESNSKVKSDGSITSIWTPIDNKWFLLQENLKLKTGSTQFDPVDSKDKDEKNVKKAGKKFGSYVYVRADYFDFKTNPNLEAKRFSGYSLSVQNSDGSTLDQYRSDSLSAREKLTYTKIDSVGQKYKLDQKLGVLSSLLDGNIRVGKVDFDALQLFKYNLYEGVRLGIGIKTNEKFNKYVSPDAYFGYGFKDHTWKYGAGLDVKTTLEKTSVFRAEYYNDVKAAGRFNEDLWNFKMKVLNGGIDASNDRFYGFEGFKLSYQTDLTNALTMKISAKKDQEEAKFIYGFKDQGFQFENFATQMTLKYTPRSKSMMTPAGKRTYDQKYPEFYFNYEQALKTLGGDFNFSRLDFLAQHQFKTKAGLTGIRLFTGMTTGDAPIWHQFAINGLETESAAFNFNFTSYLGFATMEAGKYYNDKFFGYYFTHRIPFYFKTFGKTTSSFNLLFKGISGDMKNPEFHQFKFEKLDHLYQEVGFETNHILGTPFDLGLFYRVGHYATNSFKDNFAVQLKLSLLGF</sequence>
<evidence type="ECO:0000313" key="2">
    <source>
        <dbReference type="EMBL" id="AZI67931.1"/>
    </source>
</evidence>
<feature type="chain" id="PRO_5046253880" description="Carboxypeptidase-like regulatory domain-containing protein" evidence="1">
    <location>
        <begin position="19"/>
        <end position="812"/>
    </location>
</feature>
<dbReference type="Proteomes" id="UP000274483">
    <property type="component" value="Chromosome"/>
</dbReference>
<proteinExistence type="predicted"/>
<evidence type="ECO:0000256" key="1">
    <source>
        <dbReference type="SAM" id="SignalP"/>
    </source>
</evidence>
<gene>
    <name evidence="2" type="ORF">EIB71_09750</name>
</gene>